<evidence type="ECO:0000256" key="5">
    <source>
        <dbReference type="ARBA" id="ARBA00022827"/>
    </source>
</evidence>
<evidence type="ECO:0000313" key="10">
    <source>
        <dbReference type="Proteomes" id="UP001187192"/>
    </source>
</evidence>
<accession>A0AA87Z195</accession>
<feature type="non-terminal residue" evidence="8">
    <location>
        <position position="409"/>
    </location>
</feature>
<proteinExistence type="inferred from homology"/>
<dbReference type="Pfam" id="PF08031">
    <property type="entry name" value="BBE"/>
    <property type="match status" value="1"/>
</dbReference>
<dbReference type="InterPro" id="IPR036318">
    <property type="entry name" value="FAD-bd_PCMH-like_sf"/>
</dbReference>
<dbReference type="Gene3D" id="3.30.465.10">
    <property type="match status" value="2"/>
</dbReference>
<keyword evidence="5" id="KW-0274">FAD</keyword>
<dbReference type="Pfam" id="PF01565">
    <property type="entry name" value="FAD_binding_4"/>
    <property type="match status" value="1"/>
</dbReference>
<gene>
    <name evidence="8" type="ORF">TIFTF001_050176</name>
    <name evidence="9" type="ORF">TIFTF001_050177</name>
</gene>
<comment type="similarity">
    <text evidence="2">Belongs to the oxygen-dependent FAD-linked oxidoreductase family.</text>
</comment>
<dbReference type="AlphaFoldDB" id="A0AA87Z195"/>
<comment type="cofactor">
    <cofactor evidence="1">
        <name>FAD</name>
        <dbReference type="ChEBI" id="CHEBI:57692"/>
    </cofactor>
</comment>
<dbReference type="PANTHER" id="PTHR32448">
    <property type="entry name" value="OS08G0158400 PROTEIN"/>
    <property type="match status" value="1"/>
</dbReference>
<dbReference type="Proteomes" id="UP001187192">
    <property type="component" value="Unassembled WGS sequence"/>
</dbReference>
<sequence length="409" mass="45582">MDEISESALPFPHRAGNLLAIHYFVVWEKHDGKTEQHLSWARKLYKYMTPYVSKNPRATYLNFRDLDIGINEDDGGTTSTCDNVQQPSIWGPKYFKNNFEKLIKGAFWACDNKLGTHGVHEFSEERGPEYVWRLLAGKERGRKRTSMERSAGELAHCCWALTRASGDVHMLGLKSTLNLDGSGHYRTTLERSRGHVEEYGCEWGLAASEFNFILYLLSTSINNQRLLFPSTPKPFAVITPTHVSHIQTTVYCAKKHGVQIRIRSGGHDYEGLSIVSYTPVPYVVIDLKNLSSISIDVESKTAWAQTGATLGELYYRIAEKSETLAFPAGDCHTVGLGGQIGGGGYGYLTRKYGLAADNAIDVEFIDVEGRILNRKSMGEDLFWAIRGGGASSFGIVTAWKLRLVDVPAK</sequence>
<keyword evidence="3" id="KW-0285">Flavoprotein</keyword>
<evidence type="ECO:0000256" key="2">
    <source>
        <dbReference type="ARBA" id="ARBA00005466"/>
    </source>
</evidence>
<dbReference type="PROSITE" id="PS51387">
    <property type="entry name" value="FAD_PCMH"/>
    <property type="match status" value="1"/>
</dbReference>
<dbReference type="GO" id="GO:0071949">
    <property type="term" value="F:FAD binding"/>
    <property type="evidence" value="ECO:0007669"/>
    <property type="project" value="InterPro"/>
</dbReference>
<evidence type="ECO:0000256" key="4">
    <source>
        <dbReference type="ARBA" id="ARBA00022729"/>
    </source>
</evidence>
<reference evidence="8" key="1">
    <citation type="submission" date="2023-07" db="EMBL/GenBank/DDBJ databases">
        <title>draft genome sequence of fig (Ficus carica).</title>
        <authorList>
            <person name="Takahashi T."/>
            <person name="Nishimura K."/>
        </authorList>
    </citation>
    <scope>NUCLEOTIDE SEQUENCE</scope>
</reference>
<name>A0AA87Z195_FICCA</name>
<protein>
    <recommendedName>
        <fullName evidence="7">FAD-binding PCMH-type domain-containing protein</fullName>
    </recommendedName>
</protein>
<feature type="domain" description="FAD-binding PCMH-type" evidence="7">
    <location>
        <begin position="230"/>
        <end position="406"/>
    </location>
</feature>
<evidence type="ECO:0000313" key="9">
    <source>
        <dbReference type="EMBL" id="GMN22046.1"/>
    </source>
</evidence>
<dbReference type="EMBL" id="BTGU01007904">
    <property type="protein sequence ID" value="GMN22046.1"/>
    <property type="molecule type" value="Genomic_DNA"/>
</dbReference>
<dbReference type="InterPro" id="IPR016167">
    <property type="entry name" value="FAD-bd_PCMH_sub1"/>
</dbReference>
<dbReference type="InterPro" id="IPR006094">
    <property type="entry name" value="Oxid_FAD_bind_N"/>
</dbReference>
<dbReference type="EMBL" id="BTGU01007903">
    <property type="protein sequence ID" value="GMN22035.1"/>
    <property type="molecule type" value="Genomic_DNA"/>
</dbReference>
<evidence type="ECO:0000256" key="1">
    <source>
        <dbReference type="ARBA" id="ARBA00001974"/>
    </source>
</evidence>
<evidence type="ECO:0000256" key="3">
    <source>
        <dbReference type="ARBA" id="ARBA00022630"/>
    </source>
</evidence>
<dbReference type="InterPro" id="IPR016169">
    <property type="entry name" value="FAD-bd_PCMH_sub2"/>
</dbReference>
<keyword evidence="6" id="KW-0325">Glycoprotein</keyword>
<evidence type="ECO:0000256" key="6">
    <source>
        <dbReference type="ARBA" id="ARBA00023180"/>
    </source>
</evidence>
<organism evidence="8 10">
    <name type="scientific">Ficus carica</name>
    <name type="common">Common fig</name>
    <dbReference type="NCBI Taxonomy" id="3494"/>
    <lineage>
        <taxon>Eukaryota</taxon>
        <taxon>Viridiplantae</taxon>
        <taxon>Streptophyta</taxon>
        <taxon>Embryophyta</taxon>
        <taxon>Tracheophyta</taxon>
        <taxon>Spermatophyta</taxon>
        <taxon>Magnoliopsida</taxon>
        <taxon>eudicotyledons</taxon>
        <taxon>Gunneridae</taxon>
        <taxon>Pentapetalae</taxon>
        <taxon>rosids</taxon>
        <taxon>fabids</taxon>
        <taxon>Rosales</taxon>
        <taxon>Moraceae</taxon>
        <taxon>Ficeae</taxon>
        <taxon>Ficus</taxon>
    </lineage>
</organism>
<keyword evidence="10" id="KW-1185">Reference proteome</keyword>
<keyword evidence="4" id="KW-0732">Signal</keyword>
<comment type="caution">
    <text evidence="8">The sequence shown here is derived from an EMBL/GenBank/DDBJ whole genome shotgun (WGS) entry which is preliminary data.</text>
</comment>
<dbReference type="InterPro" id="IPR012951">
    <property type="entry name" value="BBE"/>
</dbReference>
<evidence type="ECO:0000313" key="8">
    <source>
        <dbReference type="EMBL" id="GMN22035.1"/>
    </source>
</evidence>
<dbReference type="Gene3D" id="3.30.43.10">
    <property type="entry name" value="Uridine Diphospho-n-acetylenolpyruvylglucosamine Reductase, domain 2"/>
    <property type="match status" value="1"/>
</dbReference>
<dbReference type="InterPro" id="IPR016166">
    <property type="entry name" value="FAD-bd_PCMH"/>
</dbReference>
<evidence type="ECO:0000259" key="7">
    <source>
        <dbReference type="PROSITE" id="PS51387"/>
    </source>
</evidence>
<dbReference type="GO" id="GO:0016491">
    <property type="term" value="F:oxidoreductase activity"/>
    <property type="evidence" value="ECO:0007669"/>
    <property type="project" value="InterPro"/>
</dbReference>
<dbReference type="Gene3D" id="3.40.462.20">
    <property type="match status" value="1"/>
</dbReference>
<dbReference type="SUPFAM" id="SSF56176">
    <property type="entry name" value="FAD-binding/transporter-associated domain-like"/>
    <property type="match status" value="1"/>
</dbReference>